<proteinExistence type="predicted"/>
<evidence type="ECO:0000256" key="1">
    <source>
        <dbReference type="SAM" id="Phobius"/>
    </source>
</evidence>
<gene>
    <name evidence="2" type="ORF">NESM_000499500</name>
</gene>
<organism evidence="2 3">
    <name type="scientific">Novymonas esmeraldas</name>
    <dbReference type="NCBI Taxonomy" id="1808958"/>
    <lineage>
        <taxon>Eukaryota</taxon>
        <taxon>Discoba</taxon>
        <taxon>Euglenozoa</taxon>
        <taxon>Kinetoplastea</taxon>
        <taxon>Metakinetoplastina</taxon>
        <taxon>Trypanosomatida</taxon>
        <taxon>Trypanosomatidae</taxon>
        <taxon>Novymonas</taxon>
    </lineage>
</organism>
<keyword evidence="1" id="KW-0812">Transmembrane</keyword>
<comment type="caution">
    <text evidence="2">The sequence shown here is derived from an EMBL/GenBank/DDBJ whole genome shotgun (WGS) entry which is preliminary data.</text>
</comment>
<dbReference type="Proteomes" id="UP001430356">
    <property type="component" value="Unassembled WGS sequence"/>
</dbReference>
<accession>A0AAW0ESQ3</accession>
<keyword evidence="1" id="KW-1133">Transmembrane helix</keyword>
<feature type="transmembrane region" description="Helical" evidence="1">
    <location>
        <begin position="117"/>
        <end position="144"/>
    </location>
</feature>
<name>A0AAW0ESQ3_9TRYP</name>
<evidence type="ECO:0000313" key="2">
    <source>
        <dbReference type="EMBL" id="KAK7195693.1"/>
    </source>
</evidence>
<sequence>MSICTANSYADFVSDCADVACASWLFMERLITDLSVGAGLNESWHALFSPTFATGDASASVFSCGAADLTPWIVSQAAQREGASLTLEAVQLLPMTPYTVNPVPAASSSSATPRHQWRLITLVALAIASFVAMCADAVLLYLLLPKHRRLQQQAREAAHNEPEHAPA</sequence>
<protein>
    <submittedName>
        <fullName evidence="2">Uncharacterized protein</fullName>
    </submittedName>
</protein>
<evidence type="ECO:0000313" key="3">
    <source>
        <dbReference type="Proteomes" id="UP001430356"/>
    </source>
</evidence>
<keyword evidence="1" id="KW-0472">Membrane</keyword>
<reference evidence="2 3" key="1">
    <citation type="journal article" date="2021" name="MBio">
        <title>A New Model Trypanosomatid, Novymonas esmeraldas: Genomic Perception of Its 'Candidatus Pandoraea novymonadis' Endosymbiont.</title>
        <authorList>
            <person name="Zakharova A."/>
            <person name="Saura A."/>
            <person name="Butenko A."/>
            <person name="Podesvova L."/>
            <person name="Warmusova S."/>
            <person name="Kostygov A.Y."/>
            <person name="Nenarokova A."/>
            <person name="Lukes J."/>
            <person name="Opperdoes F.R."/>
            <person name="Yurchenko V."/>
        </authorList>
    </citation>
    <scope>NUCLEOTIDE SEQUENCE [LARGE SCALE GENOMIC DNA]</scope>
    <source>
        <strain evidence="2 3">E262AT.01</strain>
    </source>
</reference>
<keyword evidence="3" id="KW-1185">Reference proteome</keyword>
<dbReference type="EMBL" id="JAECZO010000060">
    <property type="protein sequence ID" value="KAK7195693.1"/>
    <property type="molecule type" value="Genomic_DNA"/>
</dbReference>
<dbReference type="AlphaFoldDB" id="A0AAW0ESQ3"/>